<dbReference type="AlphaFoldDB" id="A0A3M0BKD9"/>
<keyword evidence="6" id="KW-1185">Reference proteome</keyword>
<feature type="repeat" description="TPR" evidence="3">
    <location>
        <begin position="333"/>
        <end position="366"/>
    </location>
</feature>
<evidence type="ECO:0000256" key="4">
    <source>
        <dbReference type="SAM" id="SignalP"/>
    </source>
</evidence>
<protein>
    <submittedName>
        <fullName evidence="5">Tetratricopeptide repeat protein</fullName>
    </submittedName>
</protein>
<dbReference type="PROSITE" id="PS50293">
    <property type="entry name" value="TPR_REGION"/>
    <property type="match status" value="1"/>
</dbReference>
<gene>
    <name evidence="5" type="ORF">CLV39_0569</name>
</gene>
<evidence type="ECO:0000256" key="1">
    <source>
        <dbReference type="ARBA" id="ARBA00022737"/>
    </source>
</evidence>
<comment type="caution">
    <text evidence="5">The sequence shown here is derived from an EMBL/GenBank/DDBJ whole genome shotgun (WGS) entry which is preliminary data.</text>
</comment>
<feature type="repeat" description="TPR" evidence="3">
    <location>
        <begin position="93"/>
        <end position="126"/>
    </location>
</feature>
<dbReference type="InterPro" id="IPR011990">
    <property type="entry name" value="TPR-like_helical_dom_sf"/>
</dbReference>
<accession>A0A3M0BKD9</accession>
<reference evidence="5 6" key="1">
    <citation type="submission" date="2018-10" db="EMBL/GenBank/DDBJ databases">
        <title>Genomic Encyclopedia of Archaeal and Bacterial Type Strains, Phase II (KMG-II): from individual species to whole genera.</title>
        <authorList>
            <person name="Goeker M."/>
        </authorList>
    </citation>
    <scope>NUCLEOTIDE SEQUENCE [LARGE SCALE GENOMIC DNA]</scope>
    <source>
        <strain evidence="5 6">VM1</strain>
    </source>
</reference>
<feature type="repeat" description="TPR" evidence="3">
    <location>
        <begin position="197"/>
        <end position="230"/>
    </location>
</feature>
<dbReference type="PANTHER" id="PTHR45586">
    <property type="entry name" value="TPR REPEAT-CONTAINING PROTEIN PA4667"/>
    <property type="match status" value="1"/>
</dbReference>
<keyword evidence="4" id="KW-0732">Signal</keyword>
<dbReference type="SMART" id="SM00028">
    <property type="entry name" value="TPR"/>
    <property type="match status" value="13"/>
</dbReference>
<evidence type="ECO:0000313" key="6">
    <source>
        <dbReference type="Proteomes" id="UP000280842"/>
    </source>
</evidence>
<evidence type="ECO:0000313" key="5">
    <source>
        <dbReference type="EMBL" id="RMA97933.1"/>
    </source>
</evidence>
<feature type="repeat" description="TPR" evidence="3">
    <location>
        <begin position="163"/>
        <end position="196"/>
    </location>
</feature>
<sequence length="558" mass="65959">MIKKLLLSSIFLFNFSCAAISNTEDAYYYYVVCKYASESKDYESALELCDKARQELPDTKQIYKDEIFIALRLDKTEKVEQLLEEYINRFNKPEDYIFVANTYYHLRKIDKAISVLEEGLKKYPNNLDILSYLADFYIKNGKIKKAENILKEITKHKEYKKLDKVYYILARIELSKGNIKKAIEYLEKSFKLNKKNPEVYVLLGELYREQGNYKRAEEIYKQVLAVNPKDYEALNRLFQIYVDTDQYEKAKEIINDITKLYPSSKDSLLKEFLLYLKLGQVNQIIQKIENIAKKYPDDLNIQFILGMAYESLKEYKKAEEIYKKILKKEPKNEEVLNRLVSLYVQNKEYDKAIDILNEAYSYNPDNYHILVLMAEVEDERGNTKEAIKLIKEALEINSQDPKLYFYLAIYYDKLNKWKDAEKALKKALDIRPNYSDALNYLGYSYIVRNIDIDKGIELVKKALKFAPENPAYLDSLAWGYYKKGKYQEALKYMLKAYQQIKDDPVVLYHYGAILEAIGEKKKAKEMYEKALNLLSKMKEEPEKGITMEIKKRLKSLKW</sequence>
<feature type="repeat" description="TPR" evidence="3">
    <location>
        <begin position="401"/>
        <end position="434"/>
    </location>
</feature>
<feature type="signal peptide" evidence="4">
    <location>
        <begin position="1"/>
        <end position="18"/>
    </location>
</feature>
<feature type="repeat" description="TPR" evidence="3">
    <location>
        <begin position="299"/>
        <end position="332"/>
    </location>
</feature>
<dbReference type="EMBL" id="REFO01000010">
    <property type="protein sequence ID" value="RMA97933.1"/>
    <property type="molecule type" value="Genomic_DNA"/>
</dbReference>
<dbReference type="InterPro" id="IPR019734">
    <property type="entry name" value="TPR_rpt"/>
</dbReference>
<dbReference type="SUPFAM" id="SSF48452">
    <property type="entry name" value="TPR-like"/>
    <property type="match status" value="2"/>
</dbReference>
<organism evidence="5 6">
    <name type="scientific">Hydrogenothermus marinus</name>
    <dbReference type="NCBI Taxonomy" id="133270"/>
    <lineage>
        <taxon>Bacteria</taxon>
        <taxon>Pseudomonadati</taxon>
        <taxon>Aquificota</taxon>
        <taxon>Aquificia</taxon>
        <taxon>Aquificales</taxon>
        <taxon>Hydrogenothermaceae</taxon>
        <taxon>Hydrogenothermus</taxon>
    </lineage>
</organism>
<dbReference type="OrthoDB" id="9766710at2"/>
<proteinExistence type="predicted"/>
<dbReference type="Proteomes" id="UP000280842">
    <property type="component" value="Unassembled WGS sequence"/>
</dbReference>
<keyword evidence="2 3" id="KW-0802">TPR repeat</keyword>
<feature type="chain" id="PRO_5018221418" evidence="4">
    <location>
        <begin position="19"/>
        <end position="558"/>
    </location>
</feature>
<dbReference type="PANTHER" id="PTHR45586:SF1">
    <property type="entry name" value="LIPOPOLYSACCHARIDE ASSEMBLY PROTEIN B"/>
    <property type="match status" value="1"/>
</dbReference>
<dbReference type="Pfam" id="PF13181">
    <property type="entry name" value="TPR_8"/>
    <property type="match status" value="1"/>
</dbReference>
<feature type="repeat" description="TPR" evidence="3">
    <location>
        <begin position="504"/>
        <end position="537"/>
    </location>
</feature>
<dbReference type="Pfam" id="PF14559">
    <property type="entry name" value="TPR_19"/>
    <property type="match status" value="2"/>
</dbReference>
<name>A0A3M0BKD9_9AQUI</name>
<dbReference type="PROSITE" id="PS50005">
    <property type="entry name" value="TPR"/>
    <property type="match status" value="7"/>
</dbReference>
<dbReference type="Gene3D" id="1.25.40.10">
    <property type="entry name" value="Tetratricopeptide repeat domain"/>
    <property type="match status" value="4"/>
</dbReference>
<evidence type="ECO:0000256" key="2">
    <source>
        <dbReference type="ARBA" id="ARBA00022803"/>
    </source>
</evidence>
<dbReference type="InterPro" id="IPR051012">
    <property type="entry name" value="CellSynth/LPSAsmb/PSIAsmb"/>
</dbReference>
<evidence type="ECO:0000256" key="3">
    <source>
        <dbReference type="PROSITE-ProRule" id="PRU00339"/>
    </source>
</evidence>
<keyword evidence="1" id="KW-0677">Repeat</keyword>
<dbReference type="RefSeq" id="WP_121922695.1">
    <property type="nucleotide sequence ID" value="NZ_REFO01000010.1"/>
</dbReference>
<dbReference type="Pfam" id="PF13429">
    <property type="entry name" value="TPR_15"/>
    <property type="match status" value="1"/>
</dbReference>